<sequence length="150" mass="16394">MEELEQAQATESIESTEAAEQPKPDEIIQRLEAAEKALKQKDVEYGFYKRANEAGIQNIDQLMPYLNLDALSEDKEGADPLGDVIGILSGIAPVKKETKVIGVPSNGGAPPEKSREALLREASEKARRTGRVEDRVAFSTLKLKLFGGNK</sequence>
<accession>A0ABZ2N830</accession>
<evidence type="ECO:0000256" key="1">
    <source>
        <dbReference type="SAM" id="MobiDB-lite"/>
    </source>
</evidence>
<evidence type="ECO:0008006" key="4">
    <source>
        <dbReference type="Google" id="ProtNLM"/>
    </source>
</evidence>
<proteinExistence type="predicted"/>
<feature type="region of interest" description="Disordered" evidence="1">
    <location>
        <begin position="1"/>
        <end position="25"/>
    </location>
</feature>
<evidence type="ECO:0000313" key="3">
    <source>
        <dbReference type="Proteomes" id="UP001387364"/>
    </source>
</evidence>
<evidence type="ECO:0000313" key="2">
    <source>
        <dbReference type="EMBL" id="WXB93882.1"/>
    </source>
</evidence>
<dbReference type="Proteomes" id="UP001387364">
    <property type="component" value="Chromosome"/>
</dbReference>
<organism evidence="2 3">
    <name type="scientific">Bacillus kandeliae</name>
    <dbReference type="NCBI Taxonomy" id="3129297"/>
    <lineage>
        <taxon>Bacteria</taxon>
        <taxon>Bacillati</taxon>
        <taxon>Bacillota</taxon>
        <taxon>Bacilli</taxon>
        <taxon>Bacillales</taxon>
        <taxon>Bacillaceae</taxon>
        <taxon>Bacillus</taxon>
    </lineage>
</organism>
<reference evidence="2 3" key="1">
    <citation type="submission" date="2024-02" db="EMBL/GenBank/DDBJ databases">
        <title>Seven novel Bacillus-like species.</title>
        <authorList>
            <person name="Liu G."/>
        </authorList>
    </citation>
    <scope>NUCLEOTIDE SEQUENCE [LARGE SCALE GENOMIC DNA]</scope>
    <source>
        <strain evidence="2 3">FJAT-52991</strain>
    </source>
</reference>
<keyword evidence="3" id="KW-1185">Reference proteome</keyword>
<gene>
    <name evidence="2" type="ORF">WDJ61_04420</name>
</gene>
<name>A0ABZ2N830_9BACI</name>
<dbReference type="RefSeq" id="WP_338753417.1">
    <property type="nucleotide sequence ID" value="NZ_CP147404.1"/>
</dbReference>
<protein>
    <recommendedName>
        <fullName evidence="4">Scaffolding protein</fullName>
    </recommendedName>
</protein>
<dbReference type="EMBL" id="CP147404">
    <property type="protein sequence ID" value="WXB93882.1"/>
    <property type="molecule type" value="Genomic_DNA"/>
</dbReference>
<feature type="compositionally biased region" description="Low complexity" evidence="1">
    <location>
        <begin position="7"/>
        <end position="19"/>
    </location>
</feature>